<dbReference type="Gene3D" id="3.30.300.30">
    <property type="match status" value="1"/>
</dbReference>
<proteinExistence type="inferred from homology"/>
<evidence type="ECO:0000256" key="5">
    <source>
        <dbReference type="ARBA" id="ARBA00039009"/>
    </source>
</evidence>
<evidence type="ECO:0000256" key="2">
    <source>
        <dbReference type="ARBA" id="ARBA00022598"/>
    </source>
</evidence>
<dbReference type="EMBL" id="MU826398">
    <property type="protein sequence ID" value="KAJ7376468.1"/>
    <property type="molecule type" value="Genomic_DNA"/>
</dbReference>
<dbReference type="GO" id="GO:0005759">
    <property type="term" value="C:mitochondrial matrix"/>
    <property type="evidence" value="ECO:0007669"/>
    <property type="project" value="TreeGrafter"/>
</dbReference>
<keyword evidence="10" id="KW-1185">Reference proteome</keyword>
<dbReference type="InterPro" id="IPR042099">
    <property type="entry name" value="ANL_N_sf"/>
</dbReference>
<dbReference type="PROSITE" id="PS00455">
    <property type="entry name" value="AMP_BINDING"/>
    <property type="match status" value="1"/>
</dbReference>
<dbReference type="PANTHER" id="PTHR43605:SF10">
    <property type="entry name" value="ACYL-COA SYNTHETASE MEDIUM CHAIN FAMILY MEMBER 3"/>
    <property type="match status" value="1"/>
</dbReference>
<evidence type="ECO:0000259" key="8">
    <source>
        <dbReference type="Pfam" id="PF13193"/>
    </source>
</evidence>
<sequence>MADQVIRGTKDFQVPEYFNFADVIDEWAKNEKEGRRQSDHPALWWIDGAGNEVKWSYQDVALNSKKTANVLSTAADIKPGDRVMVILPRIPEYWLIQAACLRTGGVFVIMAINIGPKELQWRILRSKPVCVVACPCDQIDNELLDVVDQITSSGQVNIRSRILVNRMKQEQREGWLSFEDLFRTASADFQSVNSLSSATSNIFHTSGTTGNSKMAEHSQASTGLGSAGMRYSRFVETDLNWTTTPTGWSVLPICSFFMPWSVGSGSFVHYKNVTTREALETLQKYPITQGQFGPSFYMTALDEEDLKSFSFPKLYRCLVAGEPANKHMIRRWKEETGVELWNYYGQTETNVLTLPREPGDDSRYDSVGKPFPGIDMIIVNDNDQEVPPGTLGRVVIRVKPYRPVGMFTCYVDEPEKTLACYSGDFYVTGDLGRMDADGYFWVVGRADDMIFNNALNINPCEVENCLKGHPAVLDCAVVSSPHLMGQTIKAFIVLSSGFINRNHDELIKELQDHVTYNTAAWMCPKKVEFIGDLPRTVTGKVSRRELKNREWSTQ</sequence>
<reference evidence="9" key="1">
    <citation type="submission" date="2023-01" db="EMBL/GenBank/DDBJ databases">
        <title>Genome assembly of the deep-sea coral Lophelia pertusa.</title>
        <authorList>
            <person name="Herrera S."/>
            <person name="Cordes E."/>
        </authorList>
    </citation>
    <scope>NUCLEOTIDE SEQUENCE</scope>
    <source>
        <strain evidence="9">USNM1676648</strain>
        <tissue evidence="9">Polyp</tissue>
    </source>
</reference>
<dbReference type="SUPFAM" id="SSF56801">
    <property type="entry name" value="Acetyl-CoA synthetase-like"/>
    <property type="match status" value="1"/>
</dbReference>
<evidence type="ECO:0000313" key="10">
    <source>
        <dbReference type="Proteomes" id="UP001163046"/>
    </source>
</evidence>
<dbReference type="Proteomes" id="UP001163046">
    <property type="component" value="Unassembled WGS sequence"/>
</dbReference>
<dbReference type="GO" id="GO:0031956">
    <property type="term" value="F:medium-chain fatty acid-CoA ligase activity"/>
    <property type="evidence" value="ECO:0007669"/>
    <property type="project" value="UniProtKB-EC"/>
</dbReference>
<comment type="similarity">
    <text evidence="1">Belongs to the ATP-dependent AMP-binding enzyme family.</text>
</comment>
<dbReference type="InterPro" id="IPR000873">
    <property type="entry name" value="AMP-dep_synth/lig_dom"/>
</dbReference>
<feature type="domain" description="AMP-binding enzyme C-terminal" evidence="8">
    <location>
        <begin position="461"/>
        <end position="540"/>
    </location>
</feature>
<name>A0A9X0CW32_9CNID</name>
<organism evidence="9 10">
    <name type="scientific">Desmophyllum pertusum</name>
    <dbReference type="NCBI Taxonomy" id="174260"/>
    <lineage>
        <taxon>Eukaryota</taxon>
        <taxon>Metazoa</taxon>
        <taxon>Cnidaria</taxon>
        <taxon>Anthozoa</taxon>
        <taxon>Hexacorallia</taxon>
        <taxon>Scleractinia</taxon>
        <taxon>Caryophylliina</taxon>
        <taxon>Caryophylliidae</taxon>
        <taxon>Desmophyllum</taxon>
    </lineage>
</organism>
<dbReference type="AlphaFoldDB" id="A0A9X0CW32"/>
<evidence type="ECO:0000259" key="7">
    <source>
        <dbReference type="Pfam" id="PF00501"/>
    </source>
</evidence>
<dbReference type="GO" id="GO:0006633">
    <property type="term" value="P:fatty acid biosynthetic process"/>
    <property type="evidence" value="ECO:0007669"/>
    <property type="project" value="TreeGrafter"/>
</dbReference>
<evidence type="ECO:0000313" key="9">
    <source>
        <dbReference type="EMBL" id="KAJ7376468.1"/>
    </source>
</evidence>
<feature type="domain" description="AMP-dependent synthetase/ligase" evidence="7">
    <location>
        <begin position="32"/>
        <end position="397"/>
    </location>
</feature>
<gene>
    <name evidence="9" type="primary">ACSM3_2</name>
    <name evidence="9" type="ORF">OS493_034458</name>
</gene>
<dbReference type="PANTHER" id="PTHR43605">
    <property type="entry name" value="ACYL-COENZYME A SYNTHETASE"/>
    <property type="match status" value="1"/>
</dbReference>
<dbReference type="GO" id="GO:0004321">
    <property type="term" value="F:fatty-acyl-CoA synthase activity"/>
    <property type="evidence" value="ECO:0007669"/>
    <property type="project" value="TreeGrafter"/>
</dbReference>
<dbReference type="Pfam" id="PF13193">
    <property type="entry name" value="AMP-binding_C"/>
    <property type="match status" value="1"/>
</dbReference>
<dbReference type="Pfam" id="PF00501">
    <property type="entry name" value="AMP-binding"/>
    <property type="match status" value="1"/>
</dbReference>
<dbReference type="GO" id="GO:0006637">
    <property type="term" value="P:acyl-CoA metabolic process"/>
    <property type="evidence" value="ECO:0007669"/>
    <property type="project" value="TreeGrafter"/>
</dbReference>
<dbReference type="Gene3D" id="3.40.50.12780">
    <property type="entry name" value="N-terminal domain of ligase-like"/>
    <property type="match status" value="1"/>
</dbReference>
<keyword evidence="4" id="KW-0067">ATP-binding</keyword>
<comment type="caution">
    <text evidence="9">The sequence shown here is derived from an EMBL/GenBank/DDBJ whole genome shotgun (WGS) entry which is preliminary data.</text>
</comment>
<evidence type="ECO:0000256" key="1">
    <source>
        <dbReference type="ARBA" id="ARBA00006432"/>
    </source>
</evidence>
<keyword evidence="2 9" id="KW-0436">Ligase</keyword>
<dbReference type="InterPro" id="IPR020845">
    <property type="entry name" value="AMP-binding_CS"/>
</dbReference>
<dbReference type="OrthoDB" id="5951803at2759"/>
<dbReference type="InterPro" id="IPR051087">
    <property type="entry name" value="Mitochondrial_ACSM"/>
</dbReference>
<evidence type="ECO:0000256" key="6">
    <source>
        <dbReference type="ARBA" id="ARBA00048477"/>
    </source>
</evidence>
<evidence type="ECO:0000256" key="4">
    <source>
        <dbReference type="ARBA" id="ARBA00022840"/>
    </source>
</evidence>
<accession>A0A9X0CW32</accession>
<dbReference type="GO" id="GO:0005524">
    <property type="term" value="F:ATP binding"/>
    <property type="evidence" value="ECO:0007669"/>
    <property type="project" value="UniProtKB-KW"/>
</dbReference>
<keyword evidence="3" id="KW-0547">Nucleotide-binding</keyword>
<comment type="catalytic activity">
    <reaction evidence="6">
        <text>a medium-chain fatty acid + ATP + CoA = a medium-chain fatty acyl-CoA + AMP + diphosphate</text>
        <dbReference type="Rhea" id="RHEA:48340"/>
        <dbReference type="ChEBI" id="CHEBI:30616"/>
        <dbReference type="ChEBI" id="CHEBI:33019"/>
        <dbReference type="ChEBI" id="CHEBI:57287"/>
        <dbReference type="ChEBI" id="CHEBI:59558"/>
        <dbReference type="ChEBI" id="CHEBI:90546"/>
        <dbReference type="ChEBI" id="CHEBI:456215"/>
        <dbReference type="EC" id="6.2.1.2"/>
    </reaction>
    <physiologicalReaction direction="left-to-right" evidence="6">
        <dbReference type="Rhea" id="RHEA:48341"/>
    </physiologicalReaction>
</comment>
<dbReference type="InterPro" id="IPR025110">
    <property type="entry name" value="AMP-bd_C"/>
</dbReference>
<evidence type="ECO:0000256" key="3">
    <source>
        <dbReference type="ARBA" id="ARBA00022741"/>
    </source>
</evidence>
<dbReference type="InterPro" id="IPR045851">
    <property type="entry name" value="AMP-bd_C_sf"/>
</dbReference>
<dbReference type="EC" id="6.2.1.2" evidence="5"/>
<protein>
    <recommendedName>
        <fullName evidence="5">medium-chain acyl-CoA ligase</fullName>
        <ecNumber evidence="5">6.2.1.2</ecNumber>
    </recommendedName>
</protein>